<dbReference type="FunFam" id="3.30.160.60:FF:000100">
    <property type="entry name" value="Zinc finger 45-like"/>
    <property type="match status" value="1"/>
</dbReference>
<feature type="region of interest" description="Disordered" evidence="8">
    <location>
        <begin position="169"/>
        <end position="198"/>
    </location>
</feature>
<feature type="compositionally biased region" description="Polar residues" evidence="8">
    <location>
        <begin position="48"/>
        <end position="58"/>
    </location>
</feature>
<feature type="domain" description="C2H2-type" evidence="9">
    <location>
        <begin position="94"/>
        <end position="116"/>
    </location>
</feature>
<keyword evidence="3" id="KW-0677">Repeat</keyword>
<feature type="compositionally biased region" description="Polar residues" evidence="8">
    <location>
        <begin position="19"/>
        <end position="29"/>
    </location>
</feature>
<reference evidence="10" key="1">
    <citation type="submission" date="2021-06" db="EMBL/GenBank/DDBJ databases">
        <authorList>
            <person name="Hodson N. C."/>
            <person name="Mongue J. A."/>
            <person name="Jaron S. K."/>
        </authorList>
    </citation>
    <scope>NUCLEOTIDE SEQUENCE</scope>
</reference>
<evidence type="ECO:0000256" key="7">
    <source>
        <dbReference type="PROSITE-ProRule" id="PRU00042"/>
    </source>
</evidence>
<proteinExistence type="predicted"/>
<dbReference type="InterPro" id="IPR050589">
    <property type="entry name" value="Ikaros_C2H2-ZF"/>
</dbReference>
<evidence type="ECO:0000313" key="11">
    <source>
        <dbReference type="Proteomes" id="UP000708208"/>
    </source>
</evidence>
<dbReference type="GO" id="GO:0006357">
    <property type="term" value="P:regulation of transcription by RNA polymerase II"/>
    <property type="evidence" value="ECO:0007669"/>
    <property type="project" value="TreeGrafter"/>
</dbReference>
<dbReference type="GO" id="GO:0008270">
    <property type="term" value="F:zinc ion binding"/>
    <property type="evidence" value="ECO:0007669"/>
    <property type="project" value="UniProtKB-KW"/>
</dbReference>
<evidence type="ECO:0000259" key="9">
    <source>
        <dbReference type="PROSITE" id="PS50157"/>
    </source>
</evidence>
<dbReference type="PANTHER" id="PTHR24404">
    <property type="entry name" value="ZINC FINGER PROTEIN"/>
    <property type="match status" value="1"/>
</dbReference>
<dbReference type="OrthoDB" id="6077919at2759"/>
<dbReference type="SMART" id="SM00355">
    <property type="entry name" value="ZnF_C2H2"/>
    <property type="match status" value="2"/>
</dbReference>
<keyword evidence="6" id="KW-0539">Nucleus</keyword>
<keyword evidence="2" id="KW-0479">Metal-binding</keyword>
<name>A0A8J2NVH4_9HEXA</name>
<dbReference type="AlphaFoldDB" id="A0A8J2NVH4"/>
<dbReference type="PROSITE" id="PS50157">
    <property type="entry name" value="ZINC_FINGER_C2H2_2"/>
    <property type="match status" value="2"/>
</dbReference>
<evidence type="ECO:0000256" key="3">
    <source>
        <dbReference type="ARBA" id="ARBA00022737"/>
    </source>
</evidence>
<dbReference type="GO" id="GO:0005634">
    <property type="term" value="C:nucleus"/>
    <property type="evidence" value="ECO:0007669"/>
    <property type="project" value="UniProtKB-SubCell"/>
</dbReference>
<evidence type="ECO:0000256" key="5">
    <source>
        <dbReference type="ARBA" id="ARBA00022833"/>
    </source>
</evidence>
<evidence type="ECO:0000256" key="2">
    <source>
        <dbReference type="ARBA" id="ARBA00022723"/>
    </source>
</evidence>
<keyword evidence="5" id="KW-0862">Zinc</keyword>
<dbReference type="Proteomes" id="UP000708208">
    <property type="component" value="Unassembled WGS sequence"/>
</dbReference>
<protein>
    <recommendedName>
        <fullName evidence="9">C2H2-type domain-containing protein</fullName>
    </recommendedName>
</protein>
<keyword evidence="4 7" id="KW-0863">Zinc-finger</keyword>
<evidence type="ECO:0000256" key="6">
    <source>
        <dbReference type="ARBA" id="ARBA00023242"/>
    </source>
</evidence>
<dbReference type="PANTHER" id="PTHR24404:SF110">
    <property type="entry name" value="C2H2-TYPE DOMAIN-CONTAINING PROTEIN"/>
    <property type="match status" value="1"/>
</dbReference>
<comment type="caution">
    <text evidence="10">The sequence shown here is derived from an EMBL/GenBank/DDBJ whole genome shotgun (WGS) entry which is preliminary data.</text>
</comment>
<dbReference type="GO" id="GO:0003700">
    <property type="term" value="F:DNA-binding transcription factor activity"/>
    <property type="evidence" value="ECO:0007669"/>
    <property type="project" value="TreeGrafter"/>
</dbReference>
<gene>
    <name evidence="10" type="ORF">AFUS01_LOCUS5604</name>
</gene>
<evidence type="ECO:0000256" key="4">
    <source>
        <dbReference type="ARBA" id="ARBA00022771"/>
    </source>
</evidence>
<dbReference type="GO" id="GO:0000978">
    <property type="term" value="F:RNA polymerase II cis-regulatory region sequence-specific DNA binding"/>
    <property type="evidence" value="ECO:0007669"/>
    <property type="project" value="TreeGrafter"/>
</dbReference>
<comment type="subcellular location">
    <subcellularLocation>
        <location evidence="1">Nucleus</location>
    </subcellularLocation>
</comment>
<feature type="compositionally biased region" description="Polar residues" evidence="8">
    <location>
        <begin position="178"/>
        <end position="198"/>
    </location>
</feature>
<evidence type="ECO:0000256" key="1">
    <source>
        <dbReference type="ARBA" id="ARBA00004123"/>
    </source>
</evidence>
<feature type="region of interest" description="Disordered" evidence="8">
    <location>
        <begin position="1"/>
        <end position="58"/>
    </location>
</feature>
<dbReference type="EMBL" id="CAJVCH010035733">
    <property type="protein sequence ID" value="CAG7716074.1"/>
    <property type="molecule type" value="Genomic_DNA"/>
</dbReference>
<evidence type="ECO:0000313" key="10">
    <source>
        <dbReference type="EMBL" id="CAG7716074.1"/>
    </source>
</evidence>
<feature type="non-terminal residue" evidence="10">
    <location>
        <position position="1"/>
    </location>
</feature>
<sequence length="280" mass="31118">GENPERFVRKSNRRKAEVSFTSGVPTKISTRGVAGENSNTEVPGMKANQCSSQMNSPESAGKSIELEMKTVTLFNKNVAPDPPLPTRDNRERPFTCSKCPASFSLEHHLKLHEPIHLVYSGFLFNCEICEEGFWLKGQLSRHMQKAHKMKKTHKVDCDRDKTDLTAYIKHIQNKDKTPVTSTSGGSTEQNSGNGASSTALNTAADRLHVVGGPLIENQSRTKTTTEDDDFCILKINYMLPKKTETPQSPNLNTRVTVSYEDDGTTSVLFHDNFNNENVSV</sequence>
<dbReference type="InterPro" id="IPR013087">
    <property type="entry name" value="Znf_C2H2_type"/>
</dbReference>
<accession>A0A8J2NVH4</accession>
<feature type="domain" description="C2H2-type" evidence="9">
    <location>
        <begin position="124"/>
        <end position="152"/>
    </location>
</feature>
<organism evidence="10 11">
    <name type="scientific">Allacma fusca</name>
    <dbReference type="NCBI Taxonomy" id="39272"/>
    <lineage>
        <taxon>Eukaryota</taxon>
        <taxon>Metazoa</taxon>
        <taxon>Ecdysozoa</taxon>
        <taxon>Arthropoda</taxon>
        <taxon>Hexapoda</taxon>
        <taxon>Collembola</taxon>
        <taxon>Symphypleona</taxon>
        <taxon>Sminthuridae</taxon>
        <taxon>Allacma</taxon>
    </lineage>
</organism>
<keyword evidence="11" id="KW-1185">Reference proteome</keyword>
<evidence type="ECO:0000256" key="8">
    <source>
        <dbReference type="SAM" id="MobiDB-lite"/>
    </source>
</evidence>
<dbReference type="PROSITE" id="PS00028">
    <property type="entry name" value="ZINC_FINGER_C2H2_1"/>
    <property type="match status" value="2"/>
</dbReference>